<feature type="domain" description="Hemerythrin-like" evidence="1">
    <location>
        <begin position="109"/>
        <end position="177"/>
    </location>
</feature>
<dbReference type="Pfam" id="PF01814">
    <property type="entry name" value="Hemerythrin"/>
    <property type="match status" value="1"/>
</dbReference>
<evidence type="ECO:0000259" key="1">
    <source>
        <dbReference type="Pfam" id="PF01814"/>
    </source>
</evidence>
<proteinExistence type="predicted"/>
<evidence type="ECO:0000313" key="5">
    <source>
        <dbReference type="Proteomes" id="UP001152797"/>
    </source>
</evidence>
<accession>A0A9P1BF73</accession>
<name>A0A9P1BF73_9DINO</name>
<evidence type="ECO:0000313" key="4">
    <source>
        <dbReference type="EMBL" id="CAL4759599.1"/>
    </source>
</evidence>
<gene>
    <name evidence="2" type="ORF">C1SCF055_LOCUS877</name>
</gene>
<dbReference type="Gene3D" id="1.20.120.520">
    <property type="entry name" value="nmb1532 protein domain like"/>
    <property type="match status" value="1"/>
</dbReference>
<keyword evidence="5" id="KW-1185">Reference proteome</keyword>
<comment type="caution">
    <text evidence="2">The sequence shown here is derived from an EMBL/GenBank/DDBJ whole genome shotgun (WGS) entry which is preliminary data.</text>
</comment>
<dbReference type="InterPro" id="IPR012312">
    <property type="entry name" value="Hemerythrin-like"/>
</dbReference>
<reference evidence="2" key="1">
    <citation type="submission" date="2022-10" db="EMBL/GenBank/DDBJ databases">
        <authorList>
            <person name="Chen Y."/>
            <person name="Dougan E. K."/>
            <person name="Chan C."/>
            <person name="Rhodes N."/>
            <person name="Thang M."/>
        </authorList>
    </citation>
    <scope>NUCLEOTIDE SEQUENCE</scope>
</reference>
<dbReference type="OrthoDB" id="445386at2759"/>
<dbReference type="EMBL" id="CAMXCT020000002">
    <property type="protein sequence ID" value="CAL1125662.1"/>
    <property type="molecule type" value="Genomic_DNA"/>
</dbReference>
<reference evidence="3" key="2">
    <citation type="submission" date="2024-04" db="EMBL/GenBank/DDBJ databases">
        <authorList>
            <person name="Chen Y."/>
            <person name="Shah S."/>
            <person name="Dougan E. K."/>
            <person name="Thang M."/>
            <person name="Chan C."/>
        </authorList>
    </citation>
    <scope>NUCLEOTIDE SEQUENCE [LARGE SCALE GENOMIC DNA]</scope>
</reference>
<dbReference type="EMBL" id="CAMXCT010000002">
    <property type="protein sequence ID" value="CAI3972287.1"/>
    <property type="molecule type" value="Genomic_DNA"/>
</dbReference>
<protein>
    <submittedName>
        <fullName evidence="4">Hemerythrin-like domain-containing protein</fullName>
    </submittedName>
</protein>
<organism evidence="2">
    <name type="scientific">Cladocopium goreaui</name>
    <dbReference type="NCBI Taxonomy" id="2562237"/>
    <lineage>
        <taxon>Eukaryota</taxon>
        <taxon>Sar</taxon>
        <taxon>Alveolata</taxon>
        <taxon>Dinophyceae</taxon>
        <taxon>Suessiales</taxon>
        <taxon>Symbiodiniaceae</taxon>
        <taxon>Cladocopium</taxon>
    </lineage>
</organism>
<evidence type="ECO:0000313" key="2">
    <source>
        <dbReference type="EMBL" id="CAI3972287.1"/>
    </source>
</evidence>
<sequence>MSQTPKAFEWPVVANPQPSSRVISDPKDWREEAVLVPHEPIRWCGRELFKVLDEFDPVSRSSCVWKTKVLFDFLESYYIPCVHHHHDSEEKIYNVHILKKCQAQGMEDPFSTIKKEHEELLAKLHNISGYRTAFEKRDAKAAKKLAEFKQFFKEYLRFMEDHLAEEERSYPKILRDCGMTQEEERKAVDEILQSLGLDGNKRILPAILYAQCMWKGKEQMLEWYSAVPLPIRMLNESCWIDDFYQNQLQVLEALQKDDEFQPQTPSCNVCNCSLM</sequence>
<dbReference type="Proteomes" id="UP001152797">
    <property type="component" value="Unassembled WGS sequence"/>
</dbReference>
<evidence type="ECO:0000313" key="3">
    <source>
        <dbReference type="EMBL" id="CAL1125662.1"/>
    </source>
</evidence>
<dbReference type="EMBL" id="CAMXCT030000002">
    <property type="protein sequence ID" value="CAL4759599.1"/>
    <property type="molecule type" value="Genomic_DNA"/>
</dbReference>
<dbReference type="AlphaFoldDB" id="A0A9P1BF73"/>